<evidence type="ECO:0000313" key="2">
    <source>
        <dbReference type="EMBL" id="QDT08478.1"/>
    </source>
</evidence>
<feature type="transmembrane region" description="Helical" evidence="1">
    <location>
        <begin position="94"/>
        <end position="114"/>
    </location>
</feature>
<feature type="transmembrane region" description="Helical" evidence="1">
    <location>
        <begin position="158"/>
        <end position="176"/>
    </location>
</feature>
<keyword evidence="1" id="KW-0472">Membrane</keyword>
<name>A0A517NMX1_9BACT</name>
<proteinExistence type="predicted"/>
<gene>
    <name evidence="2" type="ORF">K239x_04170</name>
</gene>
<evidence type="ECO:0000256" key="1">
    <source>
        <dbReference type="SAM" id="Phobius"/>
    </source>
</evidence>
<feature type="transmembrane region" description="Helical" evidence="1">
    <location>
        <begin position="126"/>
        <end position="146"/>
    </location>
</feature>
<feature type="transmembrane region" description="Helical" evidence="1">
    <location>
        <begin position="63"/>
        <end position="82"/>
    </location>
</feature>
<keyword evidence="1" id="KW-0812">Transmembrane</keyword>
<dbReference type="AlphaFoldDB" id="A0A517NMX1"/>
<organism evidence="2 3">
    <name type="scientific">Stieleria marina</name>
    <dbReference type="NCBI Taxonomy" id="1930275"/>
    <lineage>
        <taxon>Bacteria</taxon>
        <taxon>Pseudomonadati</taxon>
        <taxon>Planctomycetota</taxon>
        <taxon>Planctomycetia</taxon>
        <taxon>Pirellulales</taxon>
        <taxon>Pirellulaceae</taxon>
        <taxon>Stieleria</taxon>
    </lineage>
</organism>
<dbReference type="EMBL" id="CP036526">
    <property type="protein sequence ID" value="QDT08478.1"/>
    <property type="molecule type" value="Genomic_DNA"/>
</dbReference>
<evidence type="ECO:0000313" key="3">
    <source>
        <dbReference type="Proteomes" id="UP000319817"/>
    </source>
</evidence>
<feature type="transmembrane region" description="Helical" evidence="1">
    <location>
        <begin position="197"/>
        <end position="217"/>
    </location>
</feature>
<dbReference type="Proteomes" id="UP000319817">
    <property type="component" value="Chromosome"/>
</dbReference>
<feature type="transmembrane region" description="Helical" evidence="1">
    <location>
        <begin position="223"/>
        <end position="250"/>
    </location>
</feature>
<sequence length="263" mass="29627">MVGISRCNKLLPMTRIPQDNDPLNPYRADPFEVPRDRFGSRPEHEAAQFDPGDGRWVWVRMGILSLMFGYFCIPIFIVAAGVVTRMEDAGLMQAVLYVGVSATLIPIALGWSLCGLTPPEVGTRKFAIIVAVAILAQIWIAMGRLWPDVIDVPQLLTRFRSLISLVAISCMLRYLQGTFEYLRPGHRDTWALKLQKLTNWLTYALIGGVFFILAVGMPPQAVLVPILAIVFFALLAMMILFWGCLFRLWFLLRGEGQFQSESY</sequence>
<protein>
    <submittedName>
        <fullName evidence="2">Uncharacterized protein</fullName>
    </submittedName>
</protein>
<reference evidence="2 3" key="1">
    <citation type="submission" date="2019-02" db="EMBL/GenBank/DDBJ databases">
        <title>Deep-cultivation of Planctomycetes and their phenomic and genomic characterization uncovers novel biology.</title>
        <authorList>
            <person name="Wiegand S."/>
            <person name="Jogler M."/>
            <person name="Boedeker C."/>
            <person name="Pinto D."/>
            <person name="Vollmers J."/>
            <person name="Rivas-Marin E."/>
            <person name="Kohn T."/>
            <person name="Peeters S.H."/>
            <person name="Heuer A."/>
            <person name="Rast P."/>
            <person name="Oberbeckmann S."/>
            <person name="Bunk B."/>
            <person name="Jeske O."/>
            <person name="Meyerdierks A."/>
            <person name="Storesund J.E."/>
            <person name="Kallscheuer N."/>
            <person name="Luecker S."/>
            <person name="Lage O.M."/>
            <person name="Pohl T."/>
            <person name="Merkel B.J."/>
            <person name="Hornburger P."/>
            <person name="Mueller R.-W."/>
            <person name="Bruemmer F."/>
            <person name="Labrenz M."/>
            <person name="Spormann A.M."/>
            <person name="Op den Camp H."/>
            <person name="Overmann J."/>
            <person name="Amann R."/>
            <person name="Jetten M.S.M."/>
            <person name="Mascher T."/>
            <person name="Medema M.H."/>
            <person name="Devos D.P."/>
            <person name="Kaster A.-K."/>
            <person name="Ovreas L."/>
            <person name="Rohde M."/>
            <person name="Galperin M.Y."/>
            <person name="Jogler C."/>
        </authorList>
    </citation>
    <scope>NUCLEOTIDE SEQUENCE [LARGE SCALE GENOMIC DNA]</scope>
    <source>
        <strain evidence="2 3">K23_9</strain>
    </source>
</reference>
<accession>A0A517NMX1</accession>
<keyword evidence="3" id="KW-1185">Reference proteome</keyword>
<keyword evidence="1" id="KW-1133">Transmembrane helix</keyword>